<gene>
    <name evidence="2" type="ORF">L596_030460</name>
</gene>
<comment type="caution">
    <text evidence="2">The sequence shown here is derived from an EMBL/GenBank/DDBJ whole genome shotgun (WGS) entry which is preliminary data.</text>
</comment>
<feature type="chain" id="PRO_5020436382" evidence="1">
    <location>
        <begin position="17"/>
        <end position="118"/>
    </location>
</feature>
<sequence length="118" mass="13435">MKFCVLVLALTGLTLGSPLVTSKDDLIFKPKAFVKNRRCGLSRKTRPTRLERVYYTLCVDRRNEIVSTIKVPRKFKIFSNFCFGCIVQVISHGSAFAAHIYVTIKILTFARINDCTIM</sequence>
<evidence type="ECO:0000313" key="2">
    <source>
        <dbReference type="EMBL" id="TKR57810.1"/>
    </source>
</evidence>
<dbReference type="Proteomes" id="UP000298663">
    <property type="component" value="Unassembled WGS sequence"/>
</dbReference>
<dbReference type="AlphaFoldDB" id="A0A4U5LPI1"/>
<organism evidence="2 3">
    <name type="scientific">Steinernema carpocapsae</name>
    <name type="common">Entomopathogenic nematode</name>
    <dbReference type="NCBI Taxonomy" id="34508"/>
    <lineage>
        <taxon>Eukaryota</taxon>
        <taxon>Metazoa</taxon>
        <taxon>Ecdysozoa</taxon>
        <taxon>Nematoda</taxon>
        <taxon>Chromadorea</taxon>
        <taxon>Rhabditida</taxon>
        <taxon>Tylenchina</taxon>
        <taxon>Panagrolaimomorpha</taxon>
        <taxon>Strongyloidoidea</taxon>
        <taxon>Steinernematidae</taxon>
        <taxon>Steinernema</taxon>
    </lineage>
</organism>
<reference evidence="2 3" key="2">
    <citation type="journal article" date="2019" name="G3 (Bethesda)">
        <title>Hybrid Assembly of the Genome of the Entomopathogenic Nematode Steinernema carpocapsae Identifies the X-Chromosome.</title>
        <authorList>
            <person name="Serra L."/>
            <person name="Macchietto M."/>
            <person name="Macias-Munoz A."/>
            <person name="McGill C.J."/>
            <person name="Rodriguez I.M."/>
            <person name="Rodriguez B."/>
            <person name="Murad R."/>
            <person name="Mortazavi A."/>
        </authorList>
    </citation>
    <scope>NUCLEOTIDE SEQUENCE [LARGE SCALE GENOMIC DNA]</scope>
    <source>
        <strain evidence="2 3">ALL</strain>
    </source>
</reference>
<keyword evidence="1" id="KW-0732">Signal</keyword>
<evidence type="ECO:0000313" key="3">
    <source>
        <dbReference type="Proteomes" id="UP000298663"/>
    </source>
</evidence>
<keyword evidence="3" id="KW-1185">Reference proteome</keyword>
<reference evidence="2 3" key="1">
    <citation type="journal article" date="2015" name="Genome Biol.">
        <title>Comparative genomics of Steinernema reveals deeply conserved gene regulatory networks.</title>
        <authorList>
            <person name="Dillman A.R."/>
            <person name="Macchietto M."/>
            <person name="Porter C.F."/>
            <person name="Rogers A."/>
            <person name="Williams B."/>
            <person name="Antoshechkin I."/>
            <person name="Lee M.M."/>
            <person name="Goodwin Z."/>
            <person name="Lu X."/>
            <person name="Lewis E.E."/>
            <person name="Goodrich-Blair H."/>
            <person name="Stock S.P."/>
            <person name="Adams B.J."/>
            <person name="Sternberg P.W."/>
            <person name="Mortazavi A."/>
        </authorList>
    </citation>
    <scope>NUCLEOTIDE SEQUENCE [LARGE SCALE GENOMIC DNA]</scope>
    <source>
        <strain evidence="2 3">ALL</strain>
    </source>
</reference>
<accession>A0A4U5LPI1</accession>
<name>A0A4U5LPI1_STECR</name>
<protein>
    <submittedName>
        <fullName evidence="2">Uncharacterized protein</fullName>
    </submittedName>
</protein>
<dbReference type="EMBL" id="AZBU02000014">
    <property type="protein sequence ID" value="TKR57810.1"/>
    <property type="molecule type" value="Genomic_DNA"/>
</dbReference>
<feature type="signal peptide" evidence="1">
    <location>
        <begin position="1"/>
        <end position="16"/>
    </location>
</feature>
<proteinExistence type="predicted"/>
<evidence type="ECO:0000256" key="1">
    <source>
        <dbReference type="SAM" id="SignalP"/>
    </source>
</evidence>